<keyword evidence="2" id="KW-1185">Reference proteome</keyword>
<accession>A0A0D6JKP5</accession>
<dbReference type="KEGG" id="fiy:BN1229_v1_3944"/>
<reference evidence="2" key="1">
    <citation type="submission" date="2015-02" db="EMBL/GenBank/DDBJ databases">
        <authorList>
            <person name="Chooi Y.-H."/>
        </authorList>
    </citation>
    <scope>NUCLEOTIDE SEQUENCE [LARGE SCALE GENOMIC DNA]</scope>
    <source>
        <strain evidence="2">strain Y</strain>
    </source>
</reference>
<organism evidence="1 2">
    <name type="scientific">Candidatus Filomicrobium marinum</name>
    <dbReference type="NCBI Taxonomy" id="1608628"/>
    <lineage>
        <taxon>Bacteria</taxon>
        <taxon>Pseudomonadati</taxon>
        <taxon>Pseudomonadota</taxon>
        <taxon>Alphaproteobacteria</taxon>
        <taxon>Hyphomicrobiales</taxon>
        <taxon>Hyphomicrobiaceae</taxon>
        <taxon>Filomicrobium</taxon>
    </lineage>
</organism>
<dbReference type="AlphaFoldDB" id="A0A0D6JKP5"/>
<dbReference type="KEGG" id="fil:BN1229_v1_3957"/>
<proteinExistence type="predicted"/>
<sequence length="104" mass="11124">MTFWPIAMPADAFSRPIQPAVPVADRMRAIVGVSADYADVGRGAGRLIPALVGAAPGLGNSTVGLLWRGLSVRREPSAGKMCHVYHLHLIWGGLWLNVVKGQRP</sequence>
<name>A0A0D6JKP5_9HYPH</name>
<gene>
    <name evidence="1" type="ORF">YBN1229_v1_3944</name>
</gene>
<evidence type="ECO:0000313" key="2">
    <source>
        <dbReference type="Proteomes" id="UP000033187"/>
    </source>
</evidence>
<evidence type="ECO:0000313" key="1">
    <source>
        <dbReference type="EMBL" id="CPR22511.1"/>
    </source>
</evidence>
<protein>
    <submittedName>
        <fullName evidence="1">Uncharacterized protein</fullName>
    </submittedName>
</protein>
<dbReference type="EMBL" id="LN829119">
    <property type="protein sequence ID" value="CPR22511.1"/>
    <property type="molecule type" value="Genomic_DNA"/>
</dbReference>
<dbReference type="Proteomes" id="UP000033187">
    <property type="component" value="Chromosome 1"/>
</dbReference>